<feature type="domain" description="DJ-1/PfpI" evidence="2">
    <location>
        <begin position="1"/>
        <end position="114"/>
    </location>
</feature>
<proteinExistence type="predicted"/>
<reference evidence="3 4" key="1">
    <citation type="journal article" date="2023" name="Hortic Res">
        <title>The complete reference genome for grapevine (Vitis vinifera L.) genetics and breeding.</title>
        <authorList>
            <person name="Shi X."/>
            <person name="Cao S."/>
            <person name="Wang X."/>
            <person name="Huang S."/>
            <person name="Wang Y."/>
            <person name="Liu Z."/>
            <person name="Liu W."/>
            <person name="Leng X."/>
            <person name="Peng Y."/>
            <person name="Wang N."/>
            <person name="Wang Y."/>
            <person name="Ma Z."/>
            <person name="Xu X."/>
            <person name="Zhang F."/>
            <person name="Xue H."/>
            <person name="Zhong H."/>
            <person name="Wang Y."/>
            <person name="Zhang K."/>
            <person name="Velt A."/>
            <person name="Avia K."/>
            <person name="Holtgrawe D."/>
            <person name="Grimplet J."/>
            <person name="Matus J.T."/>
            <person name="Ware D."/>
            <person name="Wu X."/>
            <person name="Wang H."/>
            <person name="Liu C."/>
            <person name="Fang Y."/>
            <person name="Rustenholz C."/>
            <person name="Cheng Z."/>
            <person name="Xiao H."/>
            <person name="Zhou Y."/>
        </authorList>
    </citation>
    <scope>NUCLEOTIDE SEQUENCE [LARGE SCALE GENOMIC DNA]</scope>
    <source>
        <strain evidence="4">cv. Pinot noir / PN40024</strain>
        <tissue evidence="3">Leaf</tissue>
    </source>
</reference>
<sequence>MEVVITIDELRRAGVNVTIVPVRKRLQVDACQGVDIVADALISNCVGADFDLILLPGGMPGTATLGDGDILESMVKKHADDGQLYARFRVAPAVALGSWGLMHGLKVTGYPSFMEPALRRRFESRRCHHIRHRLHRPRLQSRRLQPSPRSRRLRASLQRHHPRLVPPNPHQNRHRHLFRPWGYLHRSPWRPHLLDAARPPPRLLSPSCRRWWKLPLRMTRRWKGKP</sequence>
<feature type="region of interest" description="Disordered" evidence="1">
    <location>
        <begin position="138"/>
        <end position="171"/>
    </location>
</feature>
<name>A0ABY9CN65_VITVI</name>
<dbReference type="InterPro" id="IPR050325">
    <property type="entry name" value="Prot/Nucl_acid_deglycase"/>
</dbReference>
<accession>A0ABY9CN65</accession>
<evidence type="ECO:0000313" key="4">
    <source>
        <dbReference type="Proteomes" id="UP001227230"/>
    </source>
</evidence>
<gene>
    <name evidence="3" type="ORF">VitviT2T_015625</name>
</gene>
<dbReference type="Gene3D" id="3.40.50.880">
    <property type="match status" value="1"/>
</dbReference>
<organism evidence="3 4">
    <name type="scientific">Vitis vinifera</name>
    <name type="common">Grape</name>
    <dbReference type="NCBI Taxonomy" id="29760"/>
    <lineage>
        <taxon>Eukaryota</taxon>
        <taxon>Viridiplantae</taxon>
        <taxon>Streptophyta</taxon>
        <taxon>Embryophyta</taxon>
        <taxon>Tracheophyta</taxon>
        <taxon>Spermatophyta</taxon>
        <taxon>Magnoliopsida</taxon>
        <taxon>eudicotyledons</taxon>
        <taxon>Gunneridae</taxon>
        <taxon>Pentapetalae</taxon>
        <taxon>rosids</taxon>
        <taxon>Vitales</taxon>
        <taxon>Vitaceae</taxon>
        <taxon>Viteae</taxon>
        <taxon>Vitis</taxon>
    </lineage>
</organism>
<dbReference type="EMBL" id="CP126657">
    <property type="protein sequence ID" value="WJZ96988.1"/>
    <property type="molecule type" value="Genomic_DNA"/>
</dbReference>
<evidence type="ECO:0000313" key="3">
    <source>
        <dbReference type="EMBL" id="WJZ96988.1"/>
    </source>
</evidence>
<dbReference type="InterPro" id="IPR002818">
    <property type="entry name" value="DJ-1/PfpI"/>
</dbReference>
<dbReference type="SUPFAM" id="SSF52317">
    <property type="entry name" value="Class I glutamine amidotransferase-like"/>
    <property type="match status" value="1"/>
</dbReference>
<evidence type="ECO:0000256" key="1">
    <source>
        <dbReference type="SAM" id="MobiDB-lite"/>
    </source>
</evidence>
<protein>
    <recommendedName>
        <fullName evidence="2">DJ-1/PfpI domain-containing protein</fullName>
    </recommendedName>
</protein>
<dbReference type="Pfam" id="PF01965">
    <property type="entry name" value="DJ-1_PfpI"/>
    <property type="match status" value="1"/>
</dbReference>
<dbReference type="Proteomes" id="UP001227230">
    <property type="component" value="Chromosome 10"/>
</dbReference>
<evidence type="ECO:0000259" key="2">
    <source>
        <dbReference type="Pfam" id="PF01965"/>
    </source>
</evidence>
<dbReference type="PANTHER" id="PTHR48094">
    <property type="entry name" value="PROTEIN/NUCLEIC ACID DEGLYCASE DJ-1-RELATED"/>
    <property type="match status" value="1"/>
</dbReference>
<dbReference type="InterPro" id="IPR029062">
    <property type="entry name" value="Class_I_gatase-like"/>
</dbReference>
<dbReference type="PANTHER" id="PTHR48094:SF12">
    <property type="entry name" value="PARKINSON DISEASE PROTEIN 7 HOMOLOG"/>
    <property type="match status" value="1"/>
</dbReference>
<keyword evidence="4" id="KW-1185">Reference proteome</keyword>
<feature type="compositionally biased region" description="Basic residues" evidence="1">
    <location>
        <begin position="149"/>
        <end position="163"/>
    </location>
</feature>